<dbReference type="SUPFAM" id="SSF54695">
    <property type="entry name" value="POZ domain"/>
    <property type="match status" value="1"/>
</dbReference>
<dbReference type="EMBL" id="MNPL01001350">
    <property type="protein sequence ID" value="OQR79241.1"/>
    <property type="molecule type" value="Genomic_DNA"/>
</dbReference>
<comment type="caution">
    <text evidence="6">The sequence shown here is derived from an EMBL/GenBank/DDBJ whole genome shotgun (WGS) entry which is preliminary data.</text>
</comment>
<feature type="compositionally biased region" description="Polar residues" evidence="3">
    <location>
        <begin position="296"/>
        <end position="314"/>
    </location>
</feature>
<organism evidence="6 7">
    <name type="scientific">Tropilaelaps mercedesae</name>
    <dbReference type="NCBI Taxonomy" id="418985"/>
    <lineage>
        <taxon>Eukaryota</taxon>
        <taxon>Metazoa</taxon>
        <taxon>Ecdysozoa</taxon>
        <taxon>Arthropoda</taxon>
        <taxon>Chelicerata</taxon>
        <taxon>Arachnida</taxon>
        <taxon>Acari</taxon>
        <taxon>Parasitiformes</taxon>
        <taxon>Mesostigmata</taxon>
        <taxon>Gamasina</taxon>
        <taxon>Dermanyssoidea</taxon>
        <taxon>Laelapidae</taxon>
        <taxon>Tropilaelaps</taxon>
    </lineage>
</organism>
<feature type="domain" description="C2H2-type" evidence="5">
    <location>
        <begin position="396"/>
        <end position="423"/>
    </location>
</feature>
<feature type="compositionally biased region" description="Gly residues" evidence="3">
    <location>
        <begin position="329"/>
        <end position="338"/>
    </location>
</feature>
<dbReference type="PROSITE" id="PS50157">
    <property type="entry name" value="ZINC_FINGER_C2H2_2"/>
    <property type="match status" value="2"/>
</dbReference>
<dbReference type="PANTHER" id="PTHR23110:SF106">
    <property type="entry name" value="FI01104P"/>
    <property type="match status" value="1"/>
</dbReference>
<evidence type="ECO:0000259" key="5">
    <source>
        <dbReference type="PROSITE" id="PS50157"/>
    </source>
</evidence>
<reference evidence="6 7" key="1">
    <citation type="journal article" date="2017" name="Gigascience">
        <title>Draft genome of the honey bee ectoparasitic mite, Tropilaelaps mercedesae, is shaped by the parasitic life history.</title>
        <authorList>
            <person name="Dong X."/>
            <person name="Armstrong S.D."/>
            <person name="Xia D."/>
            <person name="Makepeace B.L."/>
            <person name="Darby A.C."/>
            <person name="Kadowaki T."/>
        </authorList>
    </citation>
    <scope>NUCLEOTIDE SEQUENCE [LARGE SCALE GENOMIC DNA]</scope>
    <source>
        <strain evidence="6">Wuxi-XJTLU</strain>
    </source>
</reference>
<dbReference type="InterPro" id="IPR011333">
    <property type="entry name" value="SKP1/BTB/POZ_sf"/>
</dbReference>
<evidence type="ECO:0000256" key="1">
    <source>
        <dbReference type="ARBA" id="ARBA00023242"/>
    </source>
</evidence>
<dbReference type="SMART" id="SM00355">
    <property type="entry name" value="ZnF_C2H2"/>
    <property type="match status" value="2"/>
</dbReference>
<dbReference type="Gene3D" id="3.30.160.60">
    <property type="entry name" value="Classic Zinc Finger"/>
    <property type="match status" value="1"/>
</dbReference>
<feature type="domain" description="C2H2-type" evidence="5">
    <location>
        <begin position="424"/>
        <end position="452"/>
    </location>
</feature>
<protein>
    <submittedName>
        <fullName evidence="6">Uncharacterized protein</fullName>
    </submittedName>
</protein>
<dbReference type="InterPro" id="IPR051095">
    <property type="entry name" value="Dros_DevTransReg"/>
</dbReference>
<dbReference type="InterPro" id="IPR036236">
    <property type="entry name" value="Znf_C2H2_sf"/>
</dbReference>
<evidence type="ECO:0000313" key="6">
    <source>
        <dbReference type="EMBL" id="OQR79241.1"/>
    </source>
</evidence>
<gene>
    <name evidence="6" type="ORF">BIW11_05873</name>
</gene>
<dbReference type="OrthoDB" id="6053912at2759"/>
<dbReference type="Proteomes" id="UP000192247">
    <property type="component" value="Unassembled WGS sequence"/>
</dbReference>
<dbReference type="PANTHER" id="PTHR23110">
    <property type="entry name" value="BTB DOMAIN TRANSCRIPTION FACTOR"/>
    <property type="match status" value="1"/>
</dbReference>
<dbReference type="STRING" id="418985.A0A1V9Y0K0"/>
<dbReference type="InParanoid" id="A0A1V9Y0K0"/>
<keyword evidence="2" id="KW-0863">Zinc-finger</keyword>
<dbReference type="GO" id="GO:0048513">
    <property type="term" value="P:animal organ development"/>
    <property type="evidence" value="ECO:0007669"/>
    <property type="project" value="UniProtKB-ARBA"/>
</dbReference>
<dbReference type="GO" id="GO:0003006">
    <property type="term" value="P:developmental process involved in reproduction"/>
    <property type="evidence" value="ECO:0007669"/>
    <property type="project" value="UniProtKB-ARBA"/>
</dbReference>
<keyword evidence="2" id="KW-0862">Zinc</keyword>
<dbReference type="PROSITE" id="PS50097">
    <property type="entry name" value="BTB"/>
    <property type="match status" value="1"/>
</dbReference>
<dbReference type="GO" id="GO:0005634">
    <property type="term" value="C:nucleus"/>
    <property type="evidence" value="ECO:0007669"/>
    <property type="project" value="TreeGrafter"/>
</dbReference>
<dbReference type="SUPFAM" id="SSF57667">
    <property type="entry name" value="beta-beta-alpha zinc fingers"/>
    <property type="match status" value="1"/>
</dbReference>
<keyword evidence="2" id="KW-0479">Metal-binding</keyword>
<dbReference type="InterPro" id="IPR000210">
    <property type="entry name" value="BTB/POZ_dom"/>
</dbReference>
<evidence type="ECO:0000313" key="7">
    <source>
        <dbReference type="Proteomes" id="UP000192247"/>
    </source>
</evidence>
<accession>A0A1V9Y0K0</accession>
<dbReference type="AlphaFoldDB" id="A0A1V9Y0K0"/>
<keyword evidence="1" id="KW-0539">Nucleus</keyword>
<keyword evidence="7" id="KW-1185">Reference proteome</keyword>
<sequence length="461" mass="49481">MGTIEYLVENTATHALPERMQELYTAGELMDLTLVCKNGSVKAHKVVVASQSRFLEEVLVQHPCKSPVIVLLELEIDTLRGLVDYMYLGKVSVKATVLDDFIKAANALRLVSVIRGFEQIGIDTDSHGVHAQLVACGRNDSSSFEETVCNVEEVNNFVDAVADQSTTTTTATSTTATDTTASVNATQLETGDVISEGSELVQVQSLEGQVPDETFVTDEVTMAISSPAPGSAVTSPHTTNQQQPSALRTIVISSRANFDQRPSQRLFSQRPVERTLGRTNQTKRRRFDVVALRSRPSATSSATGGTADLSSSGGSEILALPGTGPPGPGGGGLPGVAGGRPANATATYNNRKCESLARIEAGLIGAEQRDGGESNLDELVGVHQQMVVDSNGVRMHQCLLCPQTTAFPSNMKRHIMGHLGIKPFKCQHCDFQSTLRGDLNVHVRKKHPNDEPQQNIIINIK</sequence>
<feature type="region of interest" description="Disordered" evidence="3">
    <location>
        <begin position="274"/>
        <end position="338"/>
    </location>
</feature>
<dbReference type="GO" id="GO:0048666">
    <property type="term" value="P:neuron development"/>
    <property type="evidence" value="ECO:0007669"/>
    <property type="project" value="UniProtKB-ARBA"/>
</dbReference>
<evidence type="ECO:0000256" key="2">
    <source>
        <dbReference type="PROSITE-ProRule" id="PRU00042"/>
    </source>
</evidence>
<dbReference type="SMART" id="SM00225">
    <property type="entry name" value="BTB"/>
    <property type="match status" value="1"/>
</dbReference>
<name>A0A1V9Y0K0_9ACAR</name>
<dbReference type="Pfam" id="PF00651">
    <property type="entry name" value="BTB"/>
    <property type="match status" value="1"/>
</dbReference>
<dbReference type="Gene3D" id="3.30.710.10">
    <property type="entry name" value="Potassium Channel Kv1.1, Chain A"/>
    <property type="match status" value="1"/>
</dbReference>
<evidence type="ECO:0000256" key="3">
    <source>
        <dbReference type="SAM" id="MobiDB-lite"/>
    </source>
</evidence>
<dbReference type="GO" id="GO:0006357">
    <property type="term" value="P:regulation of transcription by RNA polymerase II"/>
    <property type="evidence" value="ECO:0007669"/>
    <property type="project" value="TreeGrafter"/>
</dbReference>
<dbReference type="InterPro" id="IPR013087">
    <property type="entry name" value="Znf_C2H2_type"/>
</dbReference>
<proteinExistence type="predicted"/>
<feature type="domain" description="BTB" evidence="4">
    <location>
        <begin position="30"/>
        <end position="95"/>
    </location>
</feature>
<evidence type="ECO:0000259" key="4">
    <source>
        <dbReference type="PROSITE" id="PS50097"/>
    </source>
</evidence>
<dbReference type="GO" id="GO:0008270">
    <property type="term" value="F:zinc ion binding"/>
    <property type="evidence" value="ECO:0007669"/>
    <property type="project" value="UniProtKB-KW"/>
</dbReference>